<dbReference type="EMBL" id="DS547102">
    <property type="protein sequence ID" value="EDR08231.1"/>
    <property type="molecule type" value="Genomic_DNA"/>
</dbReference>
<dbReference type="OrthoDB" id="3058852at2759"/>
<evidence type="ECO:0000313" key="2">
    <source>
        <dbReference type="EMBL" id="EDR08231.1"/>
    </source>
</evidence>
<evidence type="ECO:0000256" key="1">
    <source>
        <dbReference type="SAM" id="MobiDB-lite"/>
    </source>
</evidence>
<dbReference type="AlphaFoldDB" id="B0DBS3"/>
<protein>
    <submittedName>
        <fullName evidence="2">Predicted protein</fullName>
    </submittedName>
</protein>
<dbReference type="HOGENOM" id="CLU_313535_0_0_1"/>
<sequence>MFASLKLQTLGDPVCLEPSNLSGHQLEVSSSPRPTCRCIPLADLGISGSYFNTQYPGKSAISASCSTSPVPATIISVSVGVAELNPRGLTSLSIPPTRTSSRSVCLFILIPMQYSERRGRGRGRGCDNFELLPSHSLSKNTTPELKKEIMVLVYQSIFPSNSFIFSSNQQDLERRPTAQPCQSSNFSLRIPSVASPLPPHASQRTTASSEKSRQIHVTPKPPHISQEAIYTSSPKPQPEVKDESHHWLCLTQSLSQLIDEEGDSSIRARGFEARYDSDDAEIVPVQKRKITAGHSEAMKKKIELRGTVKTLLSKPRDSAAANKVVRKKRKVTVDNEDEEPPLKRAKDRLTMKRRGRGRRKIVLLHLTLKQEQKPKKKRVDMVGYRNGWSSGTGKYFSYYLSALQADAASQLPDKSHICKGNVRLNRSPTNTAMPEQSASYYEGRIMAMSKLLNKVSRQAALSSPGPAETAESQAYYHISTLLTRGSDDGGYARNVIAVTGVQRLVDAAASEPDSDKAPILASELDLNKSPALPSSPDIDTSLVKIHITISQNQSLQTSPDHTIPEILEMLIKEDLELSGDLVVIPPKQVRVCHTAEHCYVEVGAWVEATFASSNVPCENRDGTLYFLFHSSSATQWIRALISVYRSVKASTQKCPSNDSEWHDLYTQLAQLHRIVYVLGSYYDAILTLPGLVKFLKDNVNVGYAINDIRNHTNDIHDDNESDDRSDALSDIGVDDHEDAGKFLMRYFRAIVAWNQAYAWLDSSKLFRSLKGIMSLNIVKMQVPSEKCQAVTSTSALLDEFTDDPVIRESLQDLERFGGKFTGDANKIGVAKKCCWLCKELGEAMGQNNQTFSLPGTSGLVFSWAPPTGLDIAVLQQLEDRLKNRLFKYLEKYAKQALEQVQSHQLSPTTSVTDITLPGHPITKEIGLGWRHEHS</sequence>
<dbReference type="InParanoid" id="B0DBS3"/>
<organism evidence="3">
    <name type="scientific">Laccaria bicolor (strain S238N-H82 / ATCC MYA-4686)</name>
    <name type="common">Bicoloured deceiver</name>
    <name type="synonym">Laccaria laccata var. bicolor</name>
    <dbReference type="NCBI Taxonomy" id="486041"/>
    <lineage>
        <taxon>Eukaryota</taxon>
        <taxon>Fungi</taxon>
        <taxon>Dikarya</taxon>
        <taxon>Basidiomycota</taxon>
        <taxon>Agaricomycotina</taxon>
        <taxon>Agaricomycetes</taxon>
        <taxon>Agaricomycetidae</taxon>
        <taxon>Agaricales</taxon>
        <taxon>Agaricineae</taxon>
        <taxon>Hydnangiaceae</taxon>
        <taxon>Laccaria</taxon>
    </lineage>
</organism>
<reference evidence="2 3" key="1">
    <citation type="journal article" date="2008" name="Nature">
        <title>The genome of Laccaria bicolor provides insights into mycorrhizal symbiosis.</title>
        <authorList>
            <person name="Martin F."/>
            <person name="Aerts A."/>
            <person name="Ahren D."/>
            <person name="Brun A."/>
            <person name="Danchin E.G.J."/>
            <person name="Duchaussoy F."/>
            <person name="Gibon J."/>
            <person name="Kohler A."/>
            <person name="Lindquist E."/>
            <person name="Pereda V."/>
            <person name="Salamov A."/>
            <person name="Shapiro H.J."/>
            <person name="Wuyts J."/>
            <person name="Blaudez D."/>
            <person name="Buee M."/>
            <person name="Brokstein P."/>
            <person name="Canbaeck B."/>
            <person name="Cohen D."/>
            <person name="Courty P.E."/>
            <person name="Coutinho P.M."/>
            <person name="Delaruelle C."/>
            <person name="Detter J.C."/>
            <person name="Deveau A."/>
            <person name="DiFazio S."/>
            <person name="Duplessis S."/>
            <person name="Fraissinet-Tachet L."/>
            <person name="Lucic E."/>
            <person name="Frey-Klett P."/>
            <person name="Fourrey C."/>
            <person name="Feussner I."/>
            <person name="Gay G."/>
            <person name="Grimwood J."/>
            <person name="Hoegger P.J."/>
            <person name="Jain P."/>
            <person name="Kilaru S."/>
            <person name="Labbe J."/>
            <person name="Lin Y.C."/>
            <person name="Legue V."/>
            <person name="Le Tacon F."/>
            <person name="Marmeisse R."/>
            <person name="Melayah D."/>
            <person name="Montanini B."/>
            <person name="Muratet M."/>
            <person name="Nehls U."/>
            <person name="Niculita-Hirzel H."/>
            <person name="Oudot-Le Secq M.P."/>
            <person name="Peter M."/>
            <person name="Quesneville H."/>
            <person name="Rajashekar B."/>
            <person name="Reich M."/>
            <person name="Rouhier N."/>
            <person name="Schmutz J."/>
            <person name="Yin T."/>
            <person name="Chalot M."/>
            <person name="Henrissat B."/>
            <person name="Kuees U."/>
            <person name="Lucas S."/>
            <person name="Van de Peer Y."/>
            <person name="Podila G.K."/>
            <person name="Polle A."/>
            <person name="Pukkila P.J."/>
            <person name="Richardson P.M."/>
            <person name="Rouze P."/>
            <person name="Sanders I.R."/>
            <person name="Stajich J.E."/>
            <person name="Tunlid A."/>
            <person name="Tuskan G."/>
            <person name="Grigoriev I.V."/>
        </authorList>
    </citation>
    <scope>NUCLEOTIDE SEQUENCE [LARGE SCALE GENOMIC DNA]</scope>
    <source>
        <strain evidence="3">S238N-H82 / ATCC MYA-4686</strain>
    </source>
</reference>
<gene>
    <name evidence="2" type="ORF">LACBIDRAFT_327290</name>
</gene>
<dbReference type="GeneID" id="6077033"/>
<dbReference type="RefSeq" id="XP_001881301.1">
    <property type="nucleotide sequence ID" value="XM_001881266.1"/>
</dbReference>
<dbReference type="Proteomes" id="UP000001194">
    <property type="component" value="Unassembled WGS sequence"/>
</dbReference>
<evidence type="ECO:0000313" key="3">
    <source>
        <dbReference type="Proteomes" id="UP000001194"/>
    </source>
</evidence>
<dbReference type="KEGG" id="lbc:LACBIDRAFT_327290"/>
<proteinExistence type="predicted"/>
<accession>B0DBS3</accession>
<keyword evidence="3" id="KW-1185">Reference proteome</keyword>
<feature type="region of interest" description="Disordered" evidence="1">
    <location>
        <begin position="169"/>
        <end position="241"/>
    </location>
</feature>
<name>B0DBS3_LACBS</name>